<dbReference type="GO" id="GO:1901135">
    <property type="term" value="P:carbohydrate derivative metabolic process"/>
    <property type="evidence" value="ECO:0007669"/>
    <property type="project" value="UniProtKB-ARBA"/>
</dbReference>
<reference evidence="3 4" key="1">
    <citation type="journal article" date="2020" name="Microorganisms">
        <title>Osmotic Adaptation and Compatible Solute Biosynthesis of Phototrophic Bacteria as Revealed from Genome Analyses.</title>
        <authorList>
            <person name="Imhoff J.F."/>
            <person name="Rahn T."/>
            <person name="Kunzel S."/>
            <person name="Keller A."/>
            <person name="Neulinger S.C."/>
        </authorList>
    </citation>
    <scope>NUCLEOTIDE SEQUENCE [LARGE SCALE GENOMIC DNA]</scope>
    <source>
        <strain evidence="3 4">DSM 25653</strain>
    </source>
</reference>
<sequence>MKVLHVTFDMRIGGTEMVIKAIIEGFAQADPDVDFSLFCIEHPLGPWGQELASKGIAIESYRRHPGFDWTLIRRIRRLVQAQAIDVLHCHQYTPWVYGLIASLGTGARVIFTEHGRFYPDSRRWKRTLLNPWFARLTSAITAISGSTKQALVDYEAIKPEDVVVIYNGIAQLYSDNEEVRNIRARYGLDERHFLFGTVSRFDPIKNQTMMLRAFSRVVAEHADARLLLVGDGEERMRLETLVHALGLDERVFFTGYITDPVNYIAAMDIFLLSSLSEGTSMTLLEAMSLGKPCVVTDAGGNAEVVARAENGIVTPNDDEMAFATAMKQMVEQPDLREAFSRGAFVRFNRQFSVEHMVKAYDALYKDVVSRR</sequence>
<dbReference type="InterPro" id="IPR028098">
    <property type="entry name" value="Glyco_trans_4-like_N"/>
</dbReference>
<dbReference type="PANTHER" id="PTHR12526:SF627">
    <property type="entry name" value="D-RHAMNOSYLTRANSFERASE WBPZ"/>
    <property type="match status" value="1"/>
</dbReference>
<accession>A0A9X1B5D4</accession>
<feature type="domain" description="Glycosyl transferase family 1" evidence="1">
    <location>
        <begin position="180"/>
        <end position="343"/>
    </location>
</feature>
<evidence type="ECO:0000313" key="4">
    <source>
        <dbReference type="Proteomes" id="UP001138768"/>
    </source>
</evidence>
<keyword evidence="4" id="KW-1185">Reference proteome</keyword>
<dbReference type="EMBL" id="NRRY01000025">
    <property type="protein sequence ID" value="MBK1619696.1"/>
    <property type="molecule type" value="Genomic_DNA"/>
</dbReference>
<evidence type="ECO:0000313" key="3">
    <source>
        <dbReference type="EMBL" id="MBK1619696.1"/>
    </source>
</evidence>
<protein>
    <submittedName>
        <fullName evidence="3">Glycosyltransferase</fullName>
    </submittedName>
</protein>
<dbReference type="Proteomes" id="UP001138768">
    <property type="component" value="Unassembled WGS sequence"/>
</dbReference>
<dbReference type="Gene3D" id="3.40.50.2000">
    <property type="entry name" value="Glycogen Phosphorylase B"/>
    <property type="match status" value="2"/>
</dbReference>
<dbReference type="Pfam" id="PF13439">
    <property type="entry name" value="Glyco_transf_4"/>
    <property type="match status" value="1"/>
</dbReference>
<dbReference type="InterPro" id="IPR001296">
    <property type="entry name" value="Glyco_trans_1"/>
</dbReference>
<dbReference type="RefSeq" id="WP_200245545.1">
    <property type="nucleotide sequence ID" value="NZ_NRRY01000025.1"/>
</dbReference>
<dbReference type="PANTHER" id="PTHR12526">
    <property type="entry name" value="GLYCOSYLTRANSFERASE"/>
    <property type="match status" value="1"/>
</dbReference>
<organism evidence="3 4">
    <name type="scientific">Lamprobacter modestohalophilus</name>
    <dbReference type="NCBI Taxonomy" id="1064514"/>
    <lineage>
        <taxon>Bacteria</taxon>
        <taxon>Pseudomonadati</taxon>
        <taxon>Pseudomonadota</taxon>
        <taxon>Gammaproteobacteria</taxon>
        <taxon>Chromatiales</taxon>
        <taxon>Chromatiaceae</taxon>
        <taxon>Lamprobacter</taxon>
    </lineage>
</organism>
<comment type="caution">
    <text evidence="3">The sequence shown here is derived from an EMBL/GenBank/DDBJ whole genome shotgun (WGS) entry which is preliminary data.</text>
</comment>
<name>A0A9X1B5D4_9GAMM</name>
<dbReference type="GO" id="GO:0016757">
    <property type="term" value="F:glycosyltransferase activity"/>
    <property type="evidence" value="ECO:0007669"/>
    <property type="project" value="InterPro"/>
</dbReference>
<dbReference type="Pfam" id="PF00534">
    <property type="entry name" value="Glycos_transf_1"/>
    <property type="match status" value="1"/>
</dbReference>
<proteinExistence type="predicted"/>
<evidence type="ECO:0000259" key="2">
    <source>
        <dbReference type="Pfam" id="PF13439"/>
    </source>
</evidence>
<dbReference type="SUPFAM" id="SSF53756">
    <property type="entry name" value="UDP-Glycosyltransferase/glycogen phosphorylase"/>
    <property type="match status" value="1"/>
</dbReference>
<evidence type="ECO:0000259" key="1">
    <source>
        <dbReference type="Pfam" id="PF00534"/>
    </source>
</evidence>
<gene>
    <name evidence="3" type="ORF">CKO42_14855</name>
</gene>
<feature type="domain" description="Glycosyltransferase subfamily 4-like N-terminal" evidence="2">
    <location>
        <begin position="12"/>
        <end position="169"/>
    </location>
</feature>
<dbReference type="AlphaFoldDB" id="A0A9X1B5D4"/>